<keyword evidence="1" id="KW-1133">Transmembrane helix</keyword>
<protein>
    <submittedName>
        <fullName evidence="2">Uncharacterized protein</fullName>
    </submittedName>
</protein>
<sequence>MTTPGTTRSATQNVRTRDRTANWGLLGLPGLIGLVGLANVWRRNRRPAVPNR</sequence>
<proteinExistence type="predicted"/>
<dbReference type="KEGG" id="oac:Oscil6304_5058"/>
<gene>
    <name evidence="2" type="ORF">Oscil6304_5058</name>
</gene>
<dbReference type="AlphaFoldDB" id="K9TPS4"/>
<keyword evidence="1" id="KW-0472">Membrane</keyword>
<dbReference type="EMBL" id="CP003607">
    <property type="protein sequence ID" value="AFY84560.1"/>
    <property type="molecule type" value="Genomic_DNA"/>
</dbReference>
<evidence type="ECO:0000256" key="1">
    <source>
        <dbReference type="SAM" id="Phobius"/>
    </source>
</evidence>
<dbReference type="NCBIfam" id="NF041742">
    <property type="entry name" value="WGxxGxxG_fam"/>
    <property type="match status" value="1"/>
</dbReference>
<feature type="transmembrane region" description="Helical" evidence="1">
    <location>
        <begin position="20"/>
        <end position="41"/>
    </location>
</feature>
<dbReference type="PATRIC" id="fig|56110.3.peg.6183"/>
<evidence type="ECO:0000313" key="2">
    <source>
        <dbReference type="EMBL" id="AFY84560.1"/>
    </source>
</evidence>
<dbReference type="InParanoid" id="K9TPS4"/>
<dbReference type="HOGENOM" id="CLU_3082546_0_0_3"/>
<dbReference type="Proteomes" id="UP000010367">
    <property type="component" value="Chromosome"/>
</dbReference>
<reference evidence="2 3" key="1">
    <citation type="submission" date="2012-06" db="EMBL/GenBank/DDBJ databases">
        <title>Finished chromosome of genome of Oscillatoria acuminata PCC 6304.</title>
        <authorList>
            <consortium name="US DOE Joint Genome Institute"/>
            <person name="Gugger M."/>
            <person name="Coursin T."/>
            <person name="Rippka R."/>
            <person name="Tandeau De Marsac N."/>
            <person name="Huntemann M."/>
            <person name="Wei C.-L."/>
            <person name="Han J."/>
            <person name="Detter J.C."/>
            <person name="Han C."/>
            <person name="Tapia R."/>
            <person name="Davenport K."/>
            <person name="Daligault H."/>
            <person name="Erkkila T."/>
            <person name="Gu W."/>
            <person name="Munk A.C.C."/>
            <person name="Teshima H."/>
            <person name="Xu Y."/>
            <person name="Chain P."/>
            <person name="Chen A."/>
            <person name="Krypides N."/>
            <person name="Mavromatis K."/>
            <person name="Markowitz V."/>
            <person name="Szeto E."/>
            <person name="Ivanova N."/>
            <person name="Mikhailova N."/>
            <person name="Ovchinnikova G."/>
            <person name="Pagani I."/>
            <person name="Pati A."/>
            <person name="Goodwin L."/>
            <person name="Peters L."/>
            <person name="Pitluck S."/>
            <person name="Woyke T."/>
            <person name="Kerfeld C."/>
        </authorList>
    </citation>
    <scope>NUCLEOTIDE SEQUENCE [LARGE SCALE GENOMIC DNA]</scope>
    <source>
        <strain evidence="2 3">PCC 6304</strain>
    </source>
</reference>
<keyword evidence="3" id="KW-1185">Reference proteome</keyword>
<organism evidence="2 3">
    <name type="scientific">Oscillatoria acuminata PCC 6304</name>
    <dbReference type="NCBI Taxonomy" id="56110"/>
    <lineage>
        <taxon>Bacteria</taxon>
        <taxon>Bacillati</taxon>
        <taxon>Cyanobacteriota</taxon>
        <taxon>Cyanophyceae</taxon>
        <taxon>Oscillatoriophycideae</taxon>
        <taxon>Oscillatoriales</taxon>
        <taxon>Oscillatoriaceae</taxon>
        <taxon>Oscillatoria</taxon>
    </lineage>
</organism>
<name>K9TPS4_9CYAN</name>
<evidence type="ECO:0000313" key="3">
    <source>
        <dbReference type="Proteomes" id="UP000010367"/>
    </source>
</evidence>
<keyword evidence="1" id="KW-0812">Transmembrane</keyword>
<accession>K9TPS4</accession>